<evidence type="ECO:0000313" key="1">
    <source>
        <dbReference type="EMBL" id="AUB36049.1"/>
    </source>
</evidence>
<reference evidence="1 2" key="1">
    <citation type="submission" date="2017-11" db="EMBL/GenBank/DDBJ databases">
        <title>Complete genome of a free-living desiccation-tolerant cyanobacterium and its photosynthetic adaptation to extreme terrestrial habitat.</title>
        <authorList>
            <person name="Shang J."/>
        </authorList>
    </citation>
    <scope>NUCLEOTIDE SEQUENCE [LARGE SCALE GENOMIC DNA]</scope>
    <source>
        <strain evidence="1 2">CCNUN1</strain>
    </source>
</reference>
<evidence type="ECO:0000313" key="2">
    <source>
        <dbReference type="Proteomes" id="UP000232003"/>
    </source>
</evidence>
<dbReference type="KEGG" id="nfl:COO91_01948"/>
<organism evidence="1 2">
    <name type="scientific">Nostoc flagelliforme CCNUN1</name>
    <dbReference type="NCBI Taxonomy" id="2038116"/>
    <lineage>
        <taxon>Bacteria</taxon>
        <taxon>Bacillati</taxon>
        <taxon>Cyanobacteriota</taxon>
        <taxon>Cyanophyceae</taxon>
        <taxon>Nostocales</taxon>
        <taxon>Nostocaceae</taxon>
        <taxon>Nostoc</taxon>
    </lineage>
</organism>
<dbReference type="RefSeq" id="WP_100898071.1">
    <property type="nucleotide sequence ID" value="NZ_CAWNNC010000001.1"/>
</dbReference>
<dbReference type="EMBL" id="CP024785">
    <property type="protein sequence ID" value="AUB36049.1"/>
    <property type="molecule type" value="Genomic_DNA"/>
</dbReference>
<accession>A0A2K8SKS9</accession>
<proteinExistence type="predicted"/>
<dbReference type="Proteomes" id="UP000232003">
    <property type="component" value="Chromosome"/>
</dbReference>
<dbReference type="AlphaFoldDB" id="A0A2K8SKS9"/>
<name>A0A2K8SKS9_9NOSO</name>
<gene>
    <name evidence="1" type="ORF">COO91_01948</name>
</gene>
<keyword evidence="2" id="KW-1185">Reference proteome</keyword>
<sequence length="76" mass="8713">MLTELIETPVFNGLVARFLPLNEEMKINYSQFRQDEGKVIVRAFRRARFDESSRDSSNCDSSLIEAPRFNEGASLV</sequence>
<protein>
    <submittedName>
        <fullName evidence="1">Uncharacterized protein</fullName>
    </submittedName>
</protein>